<organism evidence="1 2">
    <name type="scientific">Xanthomonas bonasiae</name>
    <dbReference type="NCBI Taxonomy" id="2810351"/>
    <lineage>
        <taxon>Bacteria</taxon>
        <taxon>Pseudomonadati</taxon>
        <taxon>Pseudomonadota</taxon>
        <taxon>Gammaproteobacteria</taxon>
        <taxon>Lysobacterales</taxon>
        <taxon>Lysobacteraceae</taxon>
        <taxon>Xanthomonas</taxon>
    </lineage>
</organism>
<evidence type="ECO:0000313" key="2">
    <source>
        <dbReference type="Proteomes" id="UP000695802"/>
    </source>
</evidence>
<dbReference type="Gene3D" id="3.40.50.150">
    <property type="entry name" value="Vaccinia Virus protein VP39"/>
    <property type="match status" value="1"/>
</dbReference>
<keyword evidence="1" id="KW-0489">Methyltransferase</keyword>
<dbReference type="SUPFAM" id="SSF53335">
    <property type="entry name" value="S-adenosyl-L-methionine-dependent methyltransferases"/>
    <property type="match status" value="1"/>
</dbReference>
<gene>
    <name evidence="1" type="ORF">JR064_14200</name>
</gene>
<dbReference type="PANTHER" id="PTHR43861">
    <property type="entry name" value="TRANS-ACONITATE 2-METHYLTRANSFERASE-RELATED"/>
    <property type="match status" value="1"/>
</dbReference>
<dbReference type="GO" id="GO:0032259">
    <property type="term" value="P:methylation"/>
    <property type="evidence" value="ECO:0007669"/>
    <property type="project" value="UniProtKB-KW"/>
</dbReference>
<dbReference type="CDD" id="cd02440">
    <property type="entry name" value="AdoMet_MTases"/>
    <property type="match status" value="1"/>
</dbReference>
<comment type="caution">
    <text evidence="1">The sequence shown here is derived from an EMBL/GenBank/DDBJ whole genome shotgun (WGS) entry which is preliminary data.</text>
</comment>
<dbReference type="InterPro" id="IPR029063">
    <property type="entry name" value="SAM-dependent_MTases_sf"/>
</dbReference>
<accession>A0ABS3B8S1</accession>
<dbReference type="Pfam" id="PF13489">
    <property type="entry name" value="Methyltransf_23"/>
    <property type="match status" value="1"/>
</dbReference>
<keyword evidence="2" id="KW-1185">Reference proteome</keyword>
<dbReference type="GO" id="GO:0008168">
    <property type="term" value="F:methyltransferase activity"/>
    <property type="evidence" value="ECO:0007669"/>
    <property type="project" value="UniProtKB-KW"/>
</dbReference>
<dbReference type="EMBL" id="JAFIWB010000016">
    <property type="protein sequence ID" value="MBN6103314.1"/>
    <property type="molecule type" value="Genomic_DNA"/>
</dbReference>
<evidence type="ECO:0000313" key="1">
    <source>
        <dbReference type="EMBL" id="MBN6103314.1"/>
    </source>
</evidence>
<sequence>MDDSSELFQQSYYDGNGQNGDRPALRLFTRLARRYISSGSVLDFGCGPGFLLNHLRRHFEVAGVEASDWARAEAARRTGVPIHASIREIGDKSLSGIVSIHVVEHIEDVSLEEVLAEWFRVLRPGGRALVVTPDAGGVAARRKGADWIALTDPTHINLKTHQQWREVFKRAGFSCIAEAADGLWDFPYILKGLGRAEVLLLGWPTLFQFIFARLVLPPGSGESTILVLEKPL</sequence>
<reference evidence="1 2" key="1">
    <citation type="submission" date="2021-02" db="EMBL/GenBank/DDBJ databases">
        <title>Taxonomically Unique Crown Gall-Associated Xanthomonas Stains Have Deficiency in Virulence Repertories.</title>
        <authorList>
            <person name="Mafakheri H."/>
            <person name="Taghavi S.M."/>
            <person name="Dimkic I."/>
            <person name="Nemanja K."/>
            <person name="Osdaghi E."/>
        </authorList>
    </citation>
    <scope>NUCLEOTIDE SEQUENCE [LARGE SCALE GENOMIC DNA]</scope>
    <source>
        <strain evidence="1 2">FX4</strain>
    </source>
</reference>
<dbReference type="RefSeq" id="WP_206230148.1">
    <property type="nucleotide sequence ID" value="NZ_JAFIWB010000016.1"/>
</dbReference>
<protein>
    <submittedName>
        <fullName evidence="1">Class I SAM-dependent methyltransferase</fullName>
    </submittedName>
</protein>
<name>A0ABS3B8S1_9XANT</name>
<keyword evidence="1" id="KW-0808">Transferase</keyword>
<proteinExistence type="predicted"/>
<dbReference type="Proteomes" id="UP000695802">
    <property type="component" value="Unassembled WGS sequence"/>
</dbReference>